<dbReference type="AlphaFoldDB" id="A0A172TWQ2"/>
<dbReference type="RefSeq" id="WP_066404880.1">
    <property type="nucleotide sequence ID" value="NZ_CP011390.1"/>
</dbReference>
<sequence length="277" mass="31635">MKQALLAIFATGIAMCTYAQNDSTQKEKVDTIKIGGMVIIKKSDGKEHSSDKTITISNHHHSRKNENISTNWGIIDIGFANYNDKTNYAQAQADGFVAPGVGDDQFDLRTGKSVNVNLWFFMQRFNLVKHVVNLKYGLGLELNNYHFDDQRVYFQENPTKVVLDDRWKDANKNKLAVDYLTVPLMLNFNFTPGRESGFGFSAGISAGYRYSARQKIKIDGERIKNHDDFNLEPWKLSYIGEVNLGPVKLYGSYALDNMWEKGLNQRPYNFGLRFSRF</sequence>
<dbReference type="OrthoDB" id="666719at2"/>
<dbReference type="Proteomes" id="UP000077177">
    <property type="component" value="Chromosome"/>
</dbReference>
<organism evidence="3 4">
    <name type="scientific">Flavisolibacter tropicus</name>
    <dbReference type="NCBI Taxonomy" id="1492898"/>
    <lineage>
        <taxon>Bacteria</taxon>
        <taxon>Pseudomonadati</taxon>
        <taxon>Bacteroidota</taxon>
        <taxon>Chitinophagia</taxon>
        <taxon>Chitinophagales</taxon>
        <taxon>Chitinophagaceae</taxon>
        <taxon>Flavisolibacter</taxon>
    </lineage>
</organism>
<keyword evidence="1" id="KW-0732">Signal</keyword>
<protein>
    <recommendedName>
        <fullName evidence="2">Outer membrane protein beta-barrel domain-containing protein</fullName>
    </recommendedName>
</protein>
<gene>
    <name evidence="3" type="ORF">SY85_12300</name>
</gene>
<dbReference type="InterPro" id="IPR025665">
    <property type="entry name" value="Beta-barrel_OMP_2"/>
</dbReference>
<dbReference type="EMBL" id="CP011390">
    <property type="protein sequence ID" value="ANE51167.1"/>
    <property type="molecule type" value="Genomic_DNA"/>
</dbReference>
<name>A0A172TWQ2_9BACT</name>
<reference evidence="3 4" key="2">
    <citation type="journal article" date="2016" name="Int. J. Syst. Evol. Microbiol.">
        <title>Flavisolibacter tropicus sp. nov., isolated from tropical soil.</title>
        <authorList>
            <person name="Lee J.J."/>
            <person name="Kang M.S."/>
            <person name="Kim G.S."/>
            <person name="Lee C.S."/>
            <person name="Lim S."/>
            <person name="Lee J."/>
            <person name="Roh S.H."/>
            <person name="Kang H."/>
            <person name="Ha J.M."/>
            <person name="Bae S."/>
            <person name="Jung H.Y."/>
            <person name="Kim M.K."/>
        </authorList>
    </citation>
    <scope>NUCLEOTIDE SEQUENCE [LARGE SCALE GENOMIC DNA]</scope>
    <source>
        <strain evidence="3 4">LCS9</strain>
    </source>
</reference>
<evidence type="ECO:0000313" key="3">
    <source>
        <dbReference type="EMBL" id="ANE51167.1"/>
    </source>
</evidence>
<proteinExistence type="predicted"/>
<keyword evidence="4" id="KW-1185">Reference proteome</keyword>
<accession>A0A172TWQ2</accession>
<dbReference type="Pfam" id="PF13568">
    <property type="entry name" value="OMP_b-brl_2"/>
    <property type="match status" value="1"/>
</dbReference>
<feature type="chain" id="PRO_5008001301" description="Outer membrane protein beta-barrel domain-containing protein" evidence="1">
    <location>
        <begin position="20"/>
        <end position="277"/>
    </location>
</feature>
<feature type="signal peptide" evidence="1">
    <location>
        <begin position="1"/>
        <end position="19"/>
    </location>
</feature>
<dbReference type="KEGG" id="fla:SY85_12300"/>
<reference evidence="4" key="1">
    <citation type="submission" date="2015-01" db="EMBL/GenBank/DDBJ databases">
        <title>Flavisolibacter sp./LCS9/ whole genome sequencing.</title>
        <authorList>
            <person name="Kim M.K."/>
            <person name="Srinivasan S."/>
            <person name="Lee J.-J."/>
        </authorList>
    </citation>
    <scope>NUCLEOTIDE SEQUENCE [LARGE SCALE GENOMIC DNA]</scope>
    <source>
        <strain evidence="4">LCS9</strain>
    </source>
</reference>
<evidence type="ECO:0000259" key="2">
    <source>
        <dbReference type="Pfam" id="PF13568"/>
    </source>
</evidence>
<evidence type="ECO:0000313" key="4">
    <source>
        <dbReference type="Proteomes" id="UP000077177"/>
    </source>
</evidence>
<evidence type="ECO:0000256" key="1">
    <source>
        <dbReference type="SAM" id="SignalP"/>
    </source>
</evidence>
<feature type="domain" description="Outer membrane protein beta-barrel" evidence="2">
    <location>
        <begin position="109"/>
        <end position="245"/>
    </location>
</feature>
<dbReference type="STRING" id="1492898.SY85_12300"/>